<accession>A0ABP8WG94</accession>
<dbReference type="Pfam" id="PF12502">
    <property type="entry name" value="DUF3710"/>
    <property type="match status" value="1"/>
</dbReference>
<organism evidence="2 3">
    <name type="scientific">Nocardioides nanhaiensis</name>
    <dbReference type="NCBI Taxonomy" id="1476871"/>
    <lineage>
        <taxon>Bacteria</taxon>
        <taxon>Bacillati</taxon>
        <taxon>Actinomycetota</taxon>
        <taxon>Actinomycetes</taxon>
        <taxon>Propionibacteriales</taxon>
        <taxon>Nocardioidaceae</taxon>
        <taxon>Nocardioides</taxon>
    </lineage>
</organism>
<protein>
    <submittedName>
        <fullName evidence="2">DUF3710 domain-containing protein</fullName>
    </submittedName>
</protein>
<evidence type="ECO:0000256" key="1">
    <source>
        <dbReference type="SAM" id="MobiDB-lite"/>
    </source>
</evidence>
<dbReference type="Proteomes" id="UP001500621">
    <property type="component" value="Unassembled WGS sequence"/>
</dbReference>
<comment type="caution">
    <text evidence="2">The sequence shown here is derived from an EMBL/GenBank/DDBJ whole genome shotgun (WGS) entry which is preliminary data.</text>
</comment>
<name>A0ABP8WG94_9ACTN</name>
<dbReference type="InterPro" id="IPR022183">
    <property type="entry name" value="DUF3710"/>
</dbReference>
<feature type="region of interest" description="Disordered" evidence="1">
    <location>
        <begin position="1"/>
        <end position="50"/>
    </location>
</feature>
<dbReference type="EMBL" id="BAABIM010000003">
    <property type="protein sequence ID" value="GAA4689242.1"/>
    <property type="molecule type" value="Genomic_DNA"/>
</dbReference>
<evidence type="ECO:0000313" key="2">
    <source>
        <dbReference type="EMBL" id="GAA4689242.1"/>
    </source>
</evidence>
<sequence>MKFGRKKDARTASEESVAAPDAGEAGDGSAQDAPLGDGGPFDADDLPENDVDRVDLGSLLIQSEEGRELRMQVEESSGNVQAVMLVGQDGALELRAFAAPRNGDLWSEVRPQIAADMTQRGGTASEQEGPFGPELQCRIQVQLPDGTSGVQPSRIIGVNGPRWLLRATLLGRPAMEPELGAEWEQMITRVAVRRSGEPMMVGEPLPLVLPDHARKITPPAPPAEN</sequence>
<dbReference type="RefSeq" id="WP_345267065.1">
    <property type="nucleotide sequence ID" value="NZ_BAABIM010000003.1"/>
</dbReference>
<keyword evidence="3" id="KW-1185">Reference proteome</keyword>
<proteinExistence type="predicted"/>
<evidence type="ECO:0000313" key="3">
    <source>
        <dbReference type="Proteomes" id="UP001500621"/>
    </source>
</evidence>
<gene>
    <name evidence="2" type="ORF">GCM10023226_28850</name>
</gene>
<reference evidence="3" key="1">
    <citation type="journal article" date="2019" name="Int. J. Syst. Evol. Microbiol.">
        <title>The Global Catalogue of Microorganisms (GCM) 10K type strain sequencing project: providing services to taxonomists for standard genome sequencing and annotation.</title>
        <authorList>
            <consortium name="The Broad Institute Genomics Platform"/>
            <consortium name="The Broad Institute Genome Sequencing Center for Infectious Disease"/>
            <person name="Wu L."/>
            <person name="Ma J."/>
        </authorList>
    </citation>
    <scope>NUCLEOTIDE SEQUENCE [LARGE SCALE GENOMIC DNA]</scope>
    <source>
        <strain evidence="3">JCM 18127</strain>
    </source>
</reference>